<proteinExistence type="predicted"/>
<name>A0ABZ0UD93_9FIRM</name>
<dbReference type="Proteomes" id="UP001325248">
    <property type="component" value="Chromosome"/>
</dbReference>
<evidence type="ECO:0000313" key="3">
    <source>
        <dbReference type="Proteomes" id="UP001325248"/>
    </source>
</evidence>
<evidence type="ECO:0000256" key="1">
    <source>
        <dbReference type="SAM" id="SignalP"/>
    </source>
</evidence>
<evidence type="ECO:0000313" key="2">
    <source>
        <dbReference type="EMBL" id="WPX73236.1"/>
    </source>
</evidence>
<dbReference type="EMBL" id="CP136422">
    <property type="protein sequence ID" value="WPX73236.1"/>
    <property type="molecule type" value="Genomic_DNA"/>
</dbReference>
<feature type="chain" id="PRO_5045269766" evidence="1">
    <location>
        <begin position="24"/>
        <end position="60"/>
    </location>
</feature>
<protein>
    <submittedName>
        <fullName evidence="2">Uncharacterized protein</fullName>
    </submittedName>
</protein>
<keyword evidence="1" id="KW-0732">Signal</keyword>
<sequence>MKKKIYKLFLILMVSLSLSSGPAAQNEMRKVLETLLGTGDAQIQELDEEEAEEIKKKKKR</sequence>
<accession>A0ABZ0UD93</accession>
<gene>
    <name evidence="2" type="ORF">BLCOC_15770</name>
</gene>
<keyword evidence="3" id="KW-1185">Reference proteome</keyword>
<feature type="signal peptide" evidence="1">
    <location>
        <begin position="1"/>
        <end position="23"/>
    </location>
</feature>
<organism evidence="2 3">
    <name type="scientific">Blautia producta</name>
    <dbReference type="NCBI Taxonomy" id="33035"/>
    <lineage>
        <taxon>Bacteria</taxon>
        <taxon>Bacillati</taxon>
        <taxon>Bacillota</taxon>
        <taxon>Clostridia</taxon>
        <taxon>Lachnospirales</taxon>
        <taxon>Lachnospiraceae</taxon>
        <taxon>Blautia</taxon>
    </lineage>
</organism>
<reference evidence="2" key="1">
    <citation type="submission" date="2023-10" db="EMBL/GenBank/DDBJ databases">
        <title>Genome sequence of Blautia coccoides DSM 935.</title>
        <authorList>
            <person name="Boeer T."/>
            <person name="Bengelsdorf F.R."/>
            <person name="Daniel R."/>
            <person name="Poehlein A."/>
        </authorList>
    </citation>
    <scope>NUCLEOTIDE SEQUENCE [LARGE SCALE GENOMIC DNA]</scope>
    <source>
        <strain evidence="2">DSM 935</strain>
    </source>
</reference>